<evidence type="ECO:0000313" key="1">
    <source>
        <dbReference type="EMBL" id="CAB5712813.1"/>
    </source>
</evidence>
<sequence>MNISINTENQSVMSDLMRAGSVVQQLEQQGVTVLSVITRQGKPCIHIARHSYCDALIRDGKAAYQYFNQNKGKQGVFDTLGCRVYWSESIH</sequence>
<dbReference type="AlphaFoldDB" id="A0A9N8H091"/>
<dbReference type="EMBL" id="CAHPSF010000013">
    <property type="protein sequence ID" value="CAB5712813.1"/>
    <property type="molecule type" value="Genomic_DNA"/>
</dbReference>
<proteinExistence type="predicted"/>
<reference evidence="1" key="1">
    <citation type="submission" date="2020-05" db="EMBL/GenBank/DDBJ databases">
        <authorList>
            <person name="Delgado-Blas J."/>
        </authorList>
    </citation>
    <scope>NUCLEOTIDE SEQUENCE</scope>
    <source>
        <strain evidence="1">BB1453</strain>
    </source>
</reference>
<comment type="caution">
    <text evidence="1">The sequence shown here is derived from an EMBL/GenBank/DDBJ whole genome shotgun (WGS) entry which is preliminary data.</text>
</comment>
<evidence type="ECO:0000313" key="2">
    <source>
        <dbReference type="Proteomes" id="UP000834611"/>
    </source>
</evidence>
<organism evidence="1 2">
    <name type="scientific">Providencia rettgeri</name>
    <dbReference type="NCBI Taxonomy" id="587"/>
    <lineage>
        <taxon>Bacteria</taxon>
        <taxon>Pseudomonadati</taxon>
        <taxon>Pseudomonadota</taxon>
        <taxon>Gammaproteobacteria</taxon>
        <taxon>Enterobacterales</taxon>
        <taxon>Morganellaceae</taxon>
        <taxon>Providencia</taxon>
    </lineage>
</organism>
<gene>
    <name evidence="1" type="ORF">GHA_03775</name>
</gene>
<name>A0A9N8H091_PRORE</name>
<protein>
    <submittedName>
        <fullName evidence="1">Uncharacterized protein</fullName>
    </submittedName>
</protein>
<dbReference type="Proteomes" id="UP000834611">
    <property type="component" value="Unassembled WGS sequence"/>
</dbReference>
<accession>A0A9N8H091</accession>
<dbReference type="RefSeq" id="WP_181488563.1">
    <property type="nucleotide sequence ID" value="NZ_ABDWLN020000005.1"/>
</dbReference>